<keyword evidence="2" id="KW-1185">Reference proteome</keyword>
<sequence length="202" mass="22034">MVRHDLKLVGGDWNLIKITRLSSLSKLLWSLSPPVASIQSKSLSNYALRPISVGVCRAATVTVVLSTVVARLPRSKRRPSTSRCHRCSTGTAITSSSSDLTIVTTDPEQLGKLVNSPKAARQEALINKPYIFLAQSKAFNITVHKLAQGNGRLKIDNTELITADTKLTQDNGRLKKTNAELVTRAKAAYLSRSKARARRNTG</sequence>
<organism evidence="1 2">
    <name type="scientific">Vermiconidia calcicola</name>
    <dbReference type="NCBI Taxonomy" id="1690605"/>
    <lineage>
        <taxon>Eukaryota</taxon>
        <taxon>Fungi</taxon>
        <taxon>Dikarya</taxon>
        <taxon>Ascomycota</taxon>
        <taxon>Pezizomycotina</taxon>
        <taxon>Dothideomycetes</taxon>
        <taxon>Dothideomycetidae</taxon>
        <taxon>Mycosphaerellales</taxon>
        <taxon>Extremaceae</taxon>
        <taxon>Vermiconidia</taxon>
    </lineage>
</organism>
<proteinExistence type="predicted"/>
<reference evidence="1" key="1">
    <citation type="submission" date="2023-07" db="EMBL/GenBank/DDBJ databases">
        <title>Black Yeasts Isolated from many extreme environments.</title>
        <authorList>
            <person name="Coleine C."/>
            <person name="Stajich J.E."/>
            <person name="Selbmann L."/>
        </authorList>
    </citation>
    <scope>NUCLEOTIDE SEQUENCE</scope>
    <source>
        <strain evidence="1">CCFEE 5714</strain>
    </source>
</reference>
<name>A0ACC3NV23_9PEZI</name>
<dbReference type="EMBL" id="JAUTXU010000008">
    <property type="protein sequence ID" value="KAK3723669.1"/>
    <property type="molecule type" value="Genomic_DNA"/>
</dbReference>
<protein>
    <submittedName>
        <fullName evidence="1">Uncharacterized protein</fullName>
    </submittedName>
</protein>
<comment type="caution">
    <text evidence="1">The sequence shown here is derived from an EMBL/GenBank/DDBJ whole genome shotgun (WGS) entry which is preliminary data.</text>
</comment>
<evidence type="ECO:0000313" key="1">
    <source>
        <dbReference type="EMBL" id="KAK3723669.1"/>
    </source>
</evidence>
<gene>
    <name evidence="1" type="ORF">LTR37_001550</name>
</gene>
<accession>A0ACC3NV23</accession>
<dbReference type="Proteomes" id="UP001281147">
    <property type="component" value="Unassembled WGS sequence"/>
</dbReference>
<evidence type="ECO:0000313" key="2">
    <source>
        <dbReference type="Proteomes" id="UP001281147"/>
    </source>
</evidence>